<proteinExistence type="predicted"/>
<dbReference type="AlphaFoldDB" id="A0AA38I2F0"/>
<organism evidence="1 2">
    <name type="scientific">Zophobas morio</name>
    <dbReference type="NCBI Taxonomy" id="2755281"/>
    <lineage>
        <taxon>Eukaryota</taxon>
        <taxon>Metazoa</taxon>
        <taxon>Ecdysozoa</taxon>
        <taxon>Arthropoda</taxon>
        <taxon>Hexapoda</taxon>
        <taxon>Insecta</taxon>
        <taxon>Pterygota</taxon>
        <taxon>Neoptera</taxon>
        <taxon>Endopterygota</taxon>
        <taxon>Coleoptera</taxon>
        <taxon>Polyphaga</taxon>
        <taxon>Cucujiformia</taxon>
        <taxon>Tenebrionidae</taxon>
        <taxon>Zophobas</taxon>
    </lineage>
</organism>
<keyword evidence="2" id="KW-1185">Reference proteome</keyword>
<evidence type="ECO:0000313" key="2">
    <source>
        <dbReference type="Proteomes" id="UP001168821"/>
    </source>
</evidence>
<dbReference type="EMBL" id="JALNTZ010000006">
    <property type="protein sequence ID" value="KAJ3648078.1"/>
    <property type="molecule type" value="Genomic_DNA"/>
</dbReference>
<name>A0AA38I2F0_9CUCU</name>
<protein>
    <submittedName>
        <fullName evidence="1">Uncharacterized protein</fullName>
    </submittedName>
</protein>
<comment type="caution">
    <text evidence="1">The sequence shown here is derived from an EMBL/GenBank/DDBJ whole genome shotgun (WGS) entry which is preliminary data.</text>
</comment>
<dbReference type="Proteomes" id="UP001168821">
    <property type="component" value="Unassembled WGS sequence"/>
</dbReference>
<evidence type="ECO:0000313" key="1">
    <source>
        <dbReference type="EMBL" id="KAJ3648078.1"/>
    </source>
</evidence>
<reference evidence="1" key="1">
    <citation type="journal article" date="2023" name="G3 (Bethesda)">
        <title>Whole genome assemblies of Zophobas morio and Tenebrio molitor.</title>
        <authorList>
            <person name="Kaur S."/>
            <person name="Stinson S.A."/>
            <person name="diCenzo G.C."/>
        </authorList>
    </citation>
    <scope>NUCLEOTIDE SEQUENCE</scope>
    <source>
        <strain evidence="1">QUZm001</strain>
    </source>
</reference>
<accession>A0AA38I2F0</accession>
<gene>
    <name evidence="1" type="ORF">Zmor_019914</name>
</gene>
<sequence>MRRSGGVRRAVNRHVEHVIVNGYSRAGRNMIVISETIGCMLHLITVPLTLYAKSIGFFVGTRKEVYSQDSNYRLPRWSFCEMGDGYGHGGGSFTGIIKRGTQSV</sequence>